<dbReference type="Pfam" id="PF01075">
    <property type="entry name" value="Glyco_transf_9"/>
    <property type="match status" value="1"/>
</dbReference>
<dbReference type="PANTHER" id="PTHR30160:SF7">
    <property type="entry name" value="ADP-HEPTOSE--LPS HEPTOSYLTRANSFERASE 2"/>
    <property type="match status" value="1"/>
</dbReference>
<evidence type="ECO:0000313" key="3">
    <source>
        <dbReference type="EMBL" id="GAA0505482.1"/>
    </source>
</evidence>
<protein>
    <submittedName>
        <fullName evidence="3">Glycosyltransferase family 9 protein</fullName>
    </submittedName>
</protein>
<dbReference type="Gene3D" id="3.40.50.2000">
    <property type="entry name" value="Glycogen Phosphorylase B"/>
    <property type="match status" value="2"/>
</dbReference>
<dbReference type="PANTHER" id="PTHR30160">
    <property type="entry name" value="TETRAACYLDISACCHARIDE 4'-KINASE-RELATED"/>
    <property type="match status" value="1"/>
</dbReference>
<keyword evidence="4" id="KW-1185">Reference proteome</keyword>
<keyword evidence="2" id="KW-0808">Transferase</keyword>
<organism evidence="3 4">
    <name type="scientific">Pigmentiphaga daeguensis</name>
    <dbReference type="NCBI Taxonomy" id="414049"/>
    <lineage>
        <taxon>Bacteria</taxon>
        <taxon>Pseudomonadati</taxon>
        <taxon>Pseudomonadota</taxon>
        <taxon>Betaproteobacteria</taxon>
        <taxon>Burkholderiales</taxon>
        <taxon>Alcaligenaceae</taxon>
        <taxon>Pigmentiphaga</taxon>
    </lineage>
</organism>
<dbReference type="InterPro" id="IPR051199">
    <property type="entry name" value="LPS_LOS_Heptosyltrfase"/>
</dbReference>
<comment type="caution">
    <text evidence="3">The sequence shown here is derived from an EMBL/GenBank/DDBJ whole genome shotgun (WGS) entry which is preliminary data.</text>
</comment>
<dbReference type="SUPFAM" id="SSF53756">
    <property type="entry name" value="UDP-Glycosyltransferase/glycogen phosphorylase"/>
    <property type="match status" value="1"/>
</dbReference>
<gene>
    <name evidence="3" type="ORF">GCM10009097_23180</name>
</gene>
<accession>A0ABN1BU56</accession>
<dbReference type="Proteomes" id="UP001501706">
    <property type="component" value="Unassembled WGS sequence"/>
</dbReference>
<dbReference type="InterPro" id="IPR002201">
    <property type="entry name" value="Glyco_trans_9"/>
</dbReference>
<reference evidence="3 4" key="1">
    <citation type="journal article" date="2019" name="Int. J. Syst. Evol. Microbiol.">
        <title>The Global Catalogue of Microorganisms (GCM) 10K type strain sequencing project: providing services to taxonomists for standard genome sequencing and annotation.</title>
        <authorList>
            <consortium name="The Broad Institute Genomics Platform"/>
            <consortium name="The Broad Institute Genome Sequencing Center for Infectious Disease"/>
            <person name="Wu L."/>
            <person name="Ma J."/>
        </authorList>
    </citation>
    <scope>NUCLEOTIDE SEQUENCE [LARGE SCALE GENOMIC DNA]</scope>
    <source>
        <strain evidence="3 4">JCM 14330</strain>
    </source>
</reference>
<dbReference type="EMBL" id="BAAAEN010000007">
    <property type="protein sequence ID" value="GAA0505482.1"/>
    <property type="molecule type" value="Genomic_DNA"/>
</dbReference>
<dbReference type="CDD" id="cd03789">
    <property type="entry name" value="GT9_LPS_heptosyltransferase"/>
    <property type="match status" value="1"/>
</dbReference>
<keyword evidence="1" id="KW-0328">Glycosyltransferase</keyword>
<proteinExistence type="predicted"/>
<evidence type="ECO:0000256" key="2">
    <source>
        <dbReference type="ARBA" id="ARBA00022679"/>
    </source>
</evidence>
<name>A0ABN1BU56_9BURK</name>
<evidence type="ECO:0000256" key="1">
    <source>
        <dbReference type="ARBA" id="ARBA00022676"/>
    </source>
</evidence>
<sequence length="337" mass="35801">MYAQAAIRRTARPCLLMPRADSIYVRLPNWVGDACMCLPALELLRREGHPLVLCGRAWAQDLFSGLTGHDGFIALGRSFGENRQTLRRSLAGHGSVRGLIFPNSLSSAALFRLAGIRSAGYRGDGRSLLLSWALPKPHGLHEVEVFYRLAYETLRRWQPGPASRPPEPGKRLALPLTAAHHEHATQTLAQAGITGPFVLLAPIAAGLHHGRPKAWPGFGALAEALGQRGWTCAICPPPHEVAVSRAAVPSATVLPPLSLGAFAALTTHAAAVVCNDSGTSHVAAAAGARQVTLFGVTRRERTGPWSPDAVCLGAEGQWPAVPEVVAAVERLAQGDTE</sequence>
<evidence type="ECO:0000313" key="4">
    <source>
        <dbReference type="Proteomes" id="UP001501706"/>
    </source>
</evidence>